<feature type="transmembrane region" description="Helical" evidence="1">
    <location>
        <begin position="21"/>
        <end position="42"/>
    </location>
</feature>
<dbReference type="AlphaFoldDB" id="I5CAE7"/>
<evidence type="ECO:0000313" key="3">
    <source>
        <dbReference type="Proteomes" id="UP000005551"/>
    </source>
</evidence>
<dbReference type="Proteomes" id="UP000005551">
    <property type="component" value="Unassembled WGS sequence"/>
</dbReference>
<organism evidence="2 3">
    <name type="scientific">Nitritalea halalkaliphila LW7</name>
    <dbReference type="NCBI Taxonomy" id="1189621"/>
    <lineage>
        <taxon>Bacteria</taxon>
        <taxon>Pseudomonadati</taxon>
        <taxon>Bacteroidota</taxon>
        <taxon>Cytophagia</taxon>
        <taxon>Cytophagales</taxon>
        <taxon>Cyclobacteriaceae</taxon>
        <taxon>Nitritalea</taxon>
    </lineage>
</organism>
<keyword evidence="1" id="KW-0812">Transmembrane</keyword>
<protein>
    <submittedName>
        <fullName evidence="2">Uncharacterized protein</fullName>
    </submittedName>
</protein>
<keyword evidence="1" id="KW-1133">Transmembrane helix</keyword>
<evidence type="ECO:0000256" key="1">
    <source>
        <dbReference type="SAM" id="Phobius"/>
    </source>
</evidence>
<evidence type="ECO:0000313" key="2">
    <source>
        <dbReference type="EMBL" id="EIM78799.1"/>
    </source>
</evidence>
<sequence>MFLRENTFMPAKKDEIFTPEMVKILKIFGLGSILFVFLLSFFNERRADNSGDSAPEMRVGTADRMYFHNMRASNYEREGRKDAKMSIFRHRKRTQEAAYPLLNFSILINWVKDEAYIYVEPNFEELPIHLRWKDEEGVQSGEVLFQGGDKFAHYYFARELFPLLEEPKQFELLLEGEWVPVLENEKEQDILKTTLQDYFRMTNLKLPAS</sequence>
<comment type="caution">
    <text evidence="2">The sequence shown here is derived from an EMBL/GenBank/DDBJ whole genome shotgun (WGS) entry which is preliminary data.</text>
</comment>
<keyword evidence="1" id="KW-0472">Membrane</keyword>
<proteinExistence type="predicted"/>
<keyword evidence="3" id="KW-1185">Reference proteome</keyword>
<dbReference type="EMBL" id="AJYA01000002">
    <property type="protein sequence ID" value="EIM78799.1"/>
    <property type="molecule type" value="Genomic_DNA"/>
</dbReference>
<gene>
    <name evidence="2" type="ORF">A3SI_02071</name>
</gene>
<reference evidence="2 3" key="1">
    <citation type="submission" date="2012-05" db="EMBL/GenBank/DDBJ databases">
        <title>Genome sequence of Nitritalea halalkaliphila LW7.</title>
        <authorList>
            <person name="Jangir P.K."/>
            <person name="Singh A."/>
            <person name="Shivaji S."/>
            <person name="Sharma R."/>
        </authorList>
    </citation>
    <scope>NUCLEOTIDE SEQUENCE [LARGE SCALE GENOMIC DNA]</scope>
    <source>
        <strain evidence="2 3">LW7</strain>
    </source>
</reference>
<name>I5CAE7_9BACT</name>
<accession>I5CAE7</accession>